<organism evidence="3 4">
    <name type="scientific">Streptomyces lannensis</name>
    <dbReference type="NCBI Taxonomy" id="766498"/>
    <lineage>
        <taxon>Bacteria</taxon>
        <taxon>Bacillati</taxon>
        <taxon>Actinomycetota</taxon>
        <taxon>Actinomycetes</taxon>
        <taxon>Kitasatosporales</taxon>
        <taxon>Streptomycetaceae</taxon>
        <taxon>Streptomyces</taxon>
    </lineage>
</organism>
<dbReference type="InterPro" id="IPR003594">
    <property type="entry name" value="HATPase_dom"/>
</dbReference>
<dbReference type="InterPro" id="IPR036890">
    <property type="entry name" value="HATPase_C_sf"/>
</dbReference>
<evidence type="ECO:0000313" key="4">
    <source>
        <dbReference type="Proteomes" id="UP001501563"/>
    </source>
</evidence>
<dbReference type="InterPro" id="IPR050267">
    <property type="entry name" value="Anti-sigma-factor_SerPK"/>
</dbReference>
<dbReference type="GO" id="GO:0005524">
    <property type="term" value="F:ATP binding"/>
    <property type="evidence" value="ECO:0007669"/>
    <property type="project" value="UniProtKB-KW"/>
</dbReference>
<dbReference type="Gene3D" id="3.30.565.10">
    <property type="entry name" value="Histidine kinase-like ATPase, C-terminal domain"/>
    <property type="match status" value="1"/>
</dbReference>
<dbReference type="SUPFAM" id="SSF55874">
    <property type="entry name" value="ATPase domain of HSP90 chaperone/DNA topoisomerase II/histidine kinase"/>
    <property type="match status" value="1"/>
</dbReference>
<evidence type="ECO:0000259" key="2">
    <source>
        <dbReference type="Pfam" id="PF13581"/>
    </source>
</evidence>
<accession>A0ABP7JZT4</accession>
<evidence type="ECO:0000313" key="3">
    <source>
        <dbReference type="EMBL" id="GAA3860526.1"/>
    </source>
</evidence>
<keyword evidence="3" id="KW-0067">ATP-binding</keyword>
<dbReference type="Proteomes" id="UP001501563">
    <property type="component" value="Unassembled WGS sequence"/>
</dbReference>
<keyword evidence="1" id="KW-0723">Serine/threonine-protein kinase</keyword>
<keyword evidence="1" id="KW-0808">Transferase</keyword>
<dbReference type="EMBL" id="BAAAZA010000006">
    <property type="protein sequence ID" value="GAA3860526.1"/>
    <property type="molecule type" value="Genomic_DNA"/>
</dbReference>
<evidence type="ECO:0000256" key="1">
    <source>
        <dbReference type="ARBA" id="ARBA00022527"/>
    </source>
</evidence>
<dbReference type="PANTHER" id="PTHR35526">
    <property type="entry name" value="ANTI-SIGMA-F FACTOR RSBW-RELATED"/>
    <property type="match status" value="1"/>
</dbReference>
<reference evidence="4" key="1">
    <citation type="journal article" date="2019" name="Int. J. Syst. Evol. Microbiol.">
        <title>The Global Catalogue of Microorganisms (GCM) 10K type strain sequencing project: providing services to taxonomists for standard genome sequencing and annotation.</title>
        <authorList>
            <consortium name="The Broad Institute Genomics Platform"/>
            <consortium name="The Broad Institute Genome Sequencing Center for Infectious Disease"/>
            <person name="Wu L."/>
            <person name="Ma J."/>
        </authorList>
    </citation>
    <scope>NUCLEOTIDE SEQUENCE [LARGE SCALE GENOMIC DNA]</scope>
    <source>
        <strain evidence="4">JCM 16578</strain>
    </source>
</reference>
<dbReference type="CDD" id="cd16936">
    <property type="entry name" value="HATPase_RsbW-like"/>
    <property type="match status" value="1"/>
</dbReference>
<gene>
    <name evidence="3" type="ORF">GCM10022207_25270</name>
</gene>
<keyword evidence="3" id="KW-0547">Nucleotide-binding</keyword>
<proteinExistence type="predicted"/>
<sequence>MSPHTPASPQLLETAGPHRAHWLELPPHRSSVRVARHSVEAWLASRRLPAEIVGDAVLLVSELVTNAVIHTLSTRILCGAQLVSDTRLRLEVHDEDLTGRDLPRRRPGSDDECGRGLLLVQEMAESWGADRSALTMGNAVWATLAFPGERQVVAPLPSRP</sequence>
<keyword evidence="1" id="KW-0418">Kinase</keyword>
<feature type="domain" description="Histidine kinase/HSP90-like ATPase" evidence="2">
    <location>
        <begin position="29"/>
        <end position="143"/>
    </location>
</feature>
<dbReference type="Pfam" id="PF13581">
    <property type="entry name" value="HATPase_c_2"/>
    <property type="match status" value="1"/>
</dbReference>
<name>A0ABP7JZT4_9ACTN</name>
<keyword evidence="4" id="KW-1185">Reference proteome</keyword>
<protein>
    <submittedName>
        <fullName evidence="3">ATP-binding protein</fullName>
    </submittedName>
</protein>
<comment type="caution">
    <text evidence="3">The sequence shown here is derived from an EMBL/GenBank/DDBJ whole genome shotgun (WGS) entry which is preliminary data.</text>
</comment>
<dbReference type="PANTHER" id="PTHR35526:SF3">
    <property type="entry name" value="ANTI-SIGMA-F FACTOR RSBW"/>
    <property type="match status" value="1"/>
</dbReference>